<evidence type="ECO:0000256" key="10">
    <source>
        <dbReference type="ARBA" id="ARBA00024382"/>
    </source>
</evidence>
<organism evidence="14 15">
    <name type="scientific">Microvenator marinus</name>
    <dbReference type="NCBI Taxonomy" id="2600177"/>
    <lineage>
        <taxon>Bacteria</taxon>
        <taxon>Deltaproteobacteria</taxon>
        <taxon>Bradymonadales</taxon>
        <taxon>Microvenatoraceae</taxon>
        <taxon>Microvenator</taxon>
    </lineage>
</organism>
<keyword evidence="8" id="KW-0843">Virulence</keyword>
<dbReference type="PANTHER" id="PTHR15184:SF9">
    <property type="entry name" value="SPI-1 TYPE 3 SECRETION SYSTEM ATPASE"/>
    <property type="match status" value="1"/>
</dbReference>
<feature type="domain" description="AAA+ ATPase" evidence="13">
    <location>
        <begin position="161"/>
        <end position="342"/>
    </location>
</feature>
<evidence type="ECO:0000256" key="12">
    <source>
        <dbReference type="ARBA" id="ARBA00034006"/>
    </source>
</evidence>
<dbReference type="GO" id="GO:0046933">
    <property type="term" value="F:proton-transporting ATP synthase activity, rotational mechanism"/>
    <property type="evidence" value="ECO:0007669"/>
    <property type="project" value="TreeGrafter"/>
</dbReference>
<dbReference type="SUPFAM" id="SSF52540">
    <property type="entry name" value="P-loop containing nucleoside triphosphate hydrolases"/>
    <property type="match status" value="1"/>
</dbReference>
<evidence type="ECO:0000256" key="7">
    <source>
        <dbReference type="ARBA" id="ARBA00022967"/>
    </source>
</evidence>
<dbReference type="AlphaFoldDB" id="A0A5B8XSR9"/>
<dbReference type="InterPro" id="IPR013380">
    <property type="entry name" value="ATPase_T3SS_SctN"/>
</dbReference>
<accession>A0A5B8XSR9</accession>
<evidence type="ECO:0000313" key="15">
    <source>
        <dbReference type="Proteomes" id="UP000321595"/>
    </source>
</evidence>
<comment type="catalytic activity">
    <reaction evidence="12">
        <text>ATP + H2O + cellular proteinSide 1 = ADP + phosphate + cellular proteinSide 2.</text>
        <dbReference type="EC" id="7.4.2.8"/>
    </reaction>
</comment>
<evidence type="ECO:0000256" key="4">
    <source>
        <dbReference type="ARBA" id="ARBA00022741"/>
    </source>
</evidence>
<evidence type="ECO:0000256" key="11">
    <source>
        <dbReference type="ARBA" id="ARBA00024442"/>
    </source>
</evidence>
<sequence length="439" mass="47533">MMSDRLLSKYLNKLDDVQTTKMRGRVEEVTGLVIRAIVPDASIGDVVRIRNSAGEDRYAEIVGFRGESAVLMPLGNVDGVSNTAEVETTGKPFSIMCGNGLKGRVLDGLGRPIDDGPPLIGEGFEPWSIDRAAPHPLERIPIHEPMVTGVRAIDGLLTVGQGQRVGLFAGSGVGKSTLMGQIARGANADVIVICLIGERGREVRDFIEEVLGEEGLKRSVVICATSDAPSLVRLKSAFVATAVCEWFRDRGQSVLLMMDSVTRFARAQREVGLAAGEPPARQGYPPSVFSMLPRLLERTGNSGKGSITALYTVLVAGGDMEEPIADEVRGILDGHIILNRKLGARNHWPAIDVLPSLSRVMGAVVSKDHQAAAGRFREVLAEYEAKRDLISLGAYEYGTDEKVDFAIDVIEEVESVLKQRLDEWTTLDETVQLMMDIVA</sequence>
<dbReference type="SMART" id="SM00382">
    <property type="entry name" value="AAA"/>
    <property type="match status" value="1"/>
</dbReference>
<evidence type="ECO:0000256" key="6">
    <source>
        <dbReference type="ARBA" id="ARBA00022927"/>
    </source>
</evidence>
<keyword evidence="4" id="KW-0547">Nucleotide-binding</keyword>
<dbReference type="GO" id="GO:0016887">
    <property type="term" value="F:ATP hydrolysis activity"/>
    <property type="evidence" value="ECO:0007669"/>
    <property type="project" value="InterPro"/>
</dbReference>
<gene>
    <name evidence="14" type="ORF">FRD01_07530</name>
</gene>
<dbReference type="GO" id="GO:0030254">
    <property type="term" value="P:protein secretion by the type III secretion system"/>
    <property type="evidence" value="ECO:0007669"/>
    <property type="project" value="InterPro"/>
</dbReference>
<dbReference type="CDD" id="cd18117">
    <property type="entry name" value="ATP-synt_flagellum-secretory_path_III_N"/>
    <property type="match status" value="1"/>
</dbReference>
<name>A0A5B8XSR9_9DELT</name>
<dbReference type="FunFam" id="3.40.50.12240:FF:000002">
    <property type="entry name" value="Flagellum-specific ATP synthase FliI"/>
    <property type="match status" value="1"/>
</dbReference>
<dbReference type="NCBIfam" id="TIGR01026">
    <property type="entry name" value="fliI_yscN"/>
    <property type="match status" value="1"/>
</dbReference>
<keyword evidence="6" id="KW-0653">Protein transport</keyword>
<dbReference type="EMBL" id="CP042467">
    <property type="protein sequence ID" value="QED27093.1"/>
    <property type="molecule type" value="Genomic_DNA"/>
</dbReference>
<dbReference type="InterPro" id="IPR027417">
    <property type="entry name" value="P-loop_NTPase"/>
</dbReference>
<dbReference type="InterPro" id="IPR020003">
    <property type="entry name" value="ATPase_a/bsu_AS"/>
</dbReference>
<evidence type="ECO:0000256" key="8">
    <source>
        <dbReference type="ARBA" id="ARBA00023026"/>
    </source>
</evidence>
<proteinExistence type="inferred from homology"/>
<dbReference type="CDD" id="cd01136">
    <property type="entry name" value="ATPase_flagellum-secretory_path_III"/>
    <property type="match status" value="1"/>
</dbReference>
<dbReference type="InterPro" id="IPR003593">
    <property type="entry name" value="AAA+_ATPase"/>
</dbReference>
<keyword evidence="5" id="KW-0067">ATP-binding</keyword>
<dbReference type="InterPro" id="IPR004100">
    <property type="entry name" value="ATPase_F1/V1/A1_a/bsu_N"/>
</dbReference>
<dbReference type="GO" id="GO:0005524">
    <property type="term" value="F:ATP binding"/>
    <property type="evidence" value="ECO:0007669"/>
    <property type="project" value="UniProtKB-KW"/>
</dbReference>
<comment type="similarity">
    <text evidence="9">Belongs to the ATPase alpha/beta chains family. T3SS ATPase subfamily.</text>
</comment>
<protein>
    <recommendedName>
        <fullName evidence="11">Type 3 secretion system ATPase</fullName>
        <ecNumber evidence="10">7.4.2.8</ecNumber>
    </recommendedName>
</protein>
<evidence type="ECO:0000256" key="9">
    <source>
        <dbReference type="ARBA" id="ARBA00024342"/>
    </source>
</evidence>
<dbReference type="InterPro" id="IPR000194">
    <property type="entry name" value="ATPase_F1/V1/A1_a/bsu_nucl-bd"/>
</dbReference>
<dbReference type="PROSITE" id="PS00152">
    <property type="entry name" value="ATPASE_ALPHA_BETA"/>
    <property type="match status" value="1"/>
</dbReference>
<comment type="subcellular location">
    <subcellularLocation>
        <location evidence="1">Cytoplasm</location>
    </subcellularLocation>
</comment>
<dbReference type="InterPro" id="IPR005714">
    <property type="entry name" value="ATPase_T3SS_FliI/YscN"/>
</dbReference>
<evidence type="ECO:0000313" key="14">
    <source>
        <dbReference type="EMBL" id="QED27093.1"/>
    </source>
</evidence>
<reference evidence="14 15" key="1">
    <citation type="submission" date="2019-08" db="EMBL/GenBank/DDBJ databases">
        <authorList>
            <person name="Liang Q."/>
        </authorList>
    </citation>
    <scope>NUCLEOTIDE SEQUENCE [LARGE SCALE GENOMIC DNA]</scope>
    <source>
        <strain evidence="14 15">V1718</strain>
    </source>
</reference>
<dbReference type="GO" id="GO:0008564">
    <property type="term" value="F:protein-exporting ATPase activity"/>
    <property type="evidence" value="ECO:0007669"/>
    <property type="project" value="UniProtKB-EC"/>
</dbReference>
<dbReference type="EC" id="7.4.2.8" evidence="10"/>
<evidence type="ECO:0000256" key="2">
    <source>
        <dbReference type="ARBA" id="ARBA00022448"/>
    </source>
</evidence>
<dbReference type="NCBIfam" id="TIGR02546">
    <property type="entry name" value="III_secr_ATP"/>
    <property type="match status" value="1"/>
</dbReference>
<dbReference type="Pfam" id="PF00006">
    <property type="entry name" value="ATP-synt_ab"/>
    <property type="match status" value="1"/>
</dbReference>
<evidence type="ECO:0000256" key="3">
    <source>
        <dbReference type="ARBA" id="ARBA00022490"/>
    </source>
</evidence>
<dbReference type="GO" id="GO:0005737">
    <property type="term" value="C:cytoplasm"/>
    <property type="evidence" value="ECO:0007669"/>
    <property type="project" value="UniProtKB-SubCell"/>
</dbReference>
<dbReference type="OrthoDB" id="9801639at2"/>
<dbReference type="Pfam" id="PF02874">
    <property type="entry name" value="ATP-synt_ab_N"/>
    <property type="match status" value="1"/>
</dbReference>
<keyword evidence="15" id="KW-1185">Reference proteome</keyword>
<dbReference type="InterPro" id="IPR050053">
    <property type="entry name" value="ATPase_alpha/beta_chains"/>
</dbReference>
<evidence type="ECO:0000256" key="5">
    <source>
        <dbReference type="ARBA" id="ARBA00022840"/>
    </source>
</evidence>
<dbReference type="GO" id="GO:0046961">
    <property type="term" value="F:proton-transporting ATPase activity, rotational mechanism"/>
    <property type="evidence" value="ECO:0007669"/>
    <property type="project" value="InterPro"/>
</dbReference>
<dbReference type="Pfam" id="PF18269">
    <property type="entry name" value="T3SS_ATPase_C"/>
    <property type="match status" value="1"/>
</dbReference>
<evidence type="ECO:0000259" key="13">
    <source>
        <dbReference type="SMART" id="SM00382"/>
    </source>
</evidence>
<dbReference type="GO" id="GO:0030257">
    <property type="term" value="C:type III protein secretion system complex"/>
    <property type="evidence" value="ECO:0007669"/>
    <property type="project" value="InterPro"/>
</dbReference>
<evidence type="ECO:0000256" key="1">
    <source>
        <dbReference type="ARBA" id="ARBA00004496"/>
    </source>
</evidence>
<dbReference type="Proteomes" id="UP000321595">
    <property type="component" value="Chromosome"/>
</dbReference>
<keyword evidence="3" id="KW-0963">Cytoplasm</keyword>
<dbReference type="InterPro" id="IPR040627">
    <property type="entry name" value="T3SS_ATPase_C"/>
</dbReference>
<dbReference type="KEGG" id="bbae:FRD01_07530"/>
<keyword evidence="7" id="KW-1278">Translocase</keyword>
<keyword evidence="2" id="KW-0813">Transport</keyword>
<dbReference type="Gene3D" id="3.40.50.12240">
    <property type="match status" value="1"/>
</dbReference>
<dbReference type="PANTHER" id="PTHR15184">
    <property type="entry name" value="ATP SYNTHASE"/>
    <property type="match status" value="1"/>
</dbReference>